<proteinExistence type="predicted"/>
<keyword evidence="1" id="KW-0812">Transmembrane</keyword>
<sequence>MTNNTLLRLLLVHKGFETAEEWDSILNNDRVMKDIAMENALVDMEEQKKRSLLLITAIDDVVPYLPEYSTVSMKLKALMQYSEKAYSIQVNRLVQGWLQQIQHTSRFRKWILFDWLECSHLMSTDPLMLLQWRHALVVATINETIKSLKRKLLGFLNAVNETMEAQFEGDTVLTATQQAVQSLETVEKLFDFYFLHAEQLASCSFLCAAKVHALAVRTQRSALKLSQDEEVMVRLRWSLMVKPMLFKPLLQHAVAMKTIADSISSSQLWTSTTLSEFVSMVDMTSREKLLVKMAAARDDLERAFSHNAKHIYSTTSKPRGLSILEATVSRYVEDLSTKKIKLLLAELERDLDEAPPYLFPHIFIFLALILGAILSSSVPKVQHLTIDAISILFTLFQRRPHDVNSVLDVLNLILDLSVADNSIWLNNSRVYLETIESLCEMITIHIDDKLQWTVRMALHQLILECDISLVQSNKSTLLQVLPSHTKRLILCI</sequence>
<dbReference type="Proteomes" id="UP001160483">
    <property type="component" value="Unassembled WGS sequence"/>
</dbReference>
<gene>
    <name evidence="3" type="ORF">PBS001_LOCUS5997</name>
    <name evidence="2" type="ORF">PBS003_LOCUS5458</name>
</gene>
<organism evidence="2 5">
    <name type="scientific">Peronospora belbahrii</name>
    <dbReference type="NCBI Taxonomy" id="622444"/>
    <lineage>
        <taxon>Eukaryota</taxon>
        <taxon>Sar</taxon>
        <taxon>Stramenopiles</taxon>
        <taxon>Oomycota</taxon>
        <taxon>Peronosporomycetes</taxon>
        <taxon>Peronosporales</taxon>
        <taxon>Peronosporaceae</taxon>
        <taxon>Peronospora</taxon>
    </lineage>
</organism>
<accession>A0AAU9KWD5</accession>
<reference evidence="2 4" key="1">
    <citation type="submission" date="2021-11" db="EMBL/GenBank/DDBJ databases">
        <authorList>
            <person name="Islam A."/>
            <person name="Islam S."/>
            <person name="Flora M.S."/>
            <person name="Rahman M."/>
            <person name="Ziaur R.M."/>
            <person name="Epstein J.H."/>
            <person name="Hassan M."/>
            <person name="Klassen M."/>
            <person name="Woodard K."/>
            <person name="Webb A."/>
            <person name="Webby R.J."/>
            <person name="El Zowalaty M.E."/>
        </authorList>
    </citation>
    <scope>NUCLEOTIDE SEQUENCE</scope>
    <source>
        <strain evidence="3">Pbs1</strain>
        <strain evidence="2">Pbs3</strain>
    </source>
</reference>
<evidence type="ECO:0000313" key="5">
    <source>
        <dbReference type="Proteomes" id="UP001160483"/>
    </source>
</evidence>
<comment type="caution">
    <text evidence="2">The sequence shown here is derived from an EMBL/GenBank/DDBJ whole genome shotgun (WGS) entry which is preliminary data.</text>
</comment>
<keyword evidence="1" id="KW-1133">Transmembrane helix</keyword>
<dbReference type="EMBL" id="CAKKTJ010000276">
    <property type="protein sequence ID" value="CAH0478776.1"/>
    <property type="molecule type" value="Genomic_DNA"/>
</dbReference>
<name>A0AAU9KWD5_9STRA</name>
<evidence type="ECO:0000313" key="4">
    <source>
        <dbReference type="Proteomes" id="UP001158986"/>
    </source>
</evidence>
<evidence type="ECO:0000313" key="3">
    <source>
        <dbReference type="EMBL" id="CAH0519471.1"/>
    </source>
</evidence>
<dbReference type="EMBL" id="CAKLCB010000298">
    <property type="protein sequence ID" value="CAH0519471.1"/>
    <property type="molecule type" value="Genomic_DNA"/>
</dbReference>
<dbReference type="AlphaFoldDB" id="A0AAU9KWD5"/>
<protein>
    <submittedName>
        <fullName evidence="2">Uncharacterized protein</fullName>
    </submittedName>
</protein>
<evidence type="ECO:0000313" key="2">
    <source>
        <dbReference type="EMBL" id="CAH0478776.1"/>
    </source>
</evidence>
<keyword evidence="1" id="KW-0472">Membrane</keyword>
<keyword evidence="4" id="KW-1185">Reference proteome</keyword>
<feature type="transmembrane region" description="Helical" evidence="1">
    <location>
        <begin position="357"/>
        <end position="374"/>
    </location>
</feature>
<dbReference type="Proteomes" id="UP001158986">
    <property type="component" value="Unassembled WGS sequence"/>
</dbReference>
<evidence type="ECO:0000256" key="1">
    <source>
        <dbReference type="SAM" id="Phobius"/>
    </source>
</evidence>